<keyword evidence="3" id="KW-0547">Nucleotide-binding</keyword>
<dbReference type="Gene3D" id="3.40.50.300">
    <property type="entry name" value="P-loop containing nucleotide triphosphate hydrolases"/>
    <property type="match status" value="1"/>
</dbReference>
<evidence type="ECO:0000256" key="3">
    <source>
        <dbReference type="ARBA" id="ARBA00022741"/>
    </source>
</evidence>
<proteinExistence type="inferred from homology"/>
<dbReference type="SUPFAM" id="SSF52540">
    <property type="entry name" value="P-loop containing nucleoside triphosphate hydrolases"/>
    <property type="match status" value="1"/>
</dbReference>
<dbReference type="InterPro" id="IPR003593">
    <property type="entry name" value="AAA+_ATPase"/>
</dbReference>
<evidence type="ECO:0000256" key="4">
    <source>
        <dbReference type="ARBA" id="ARBA00022840"/>
    </source>
</evidence>
<keyword evidence="2" id="KW-0813">Transport</keyword>
<dbReference type="PROSITE" id="PS50893">
    <property type="entry name" value="ABC_TRANSPORTER_2"/>
    <property type="match status" value="1"/>
</dbReference>
<sequence>MLEVKNVSKHYVIKKRSKIFSSSKIKKNAVKNVSINIPKGKIIGVLGENGAGKTTLIKMMTTLLLPDSGEILLDGNDINDDLALTRKKINVINGGERNLYWRLTAIENLVYFASLYNISRDDALSISEPLLIEFGLWESRDIPVEQYSKGMKQRLQIIKGLLNNPSYLFLDEPTIGLDVSVSRDLRERIKDIANNKNKGVLLTTHYMAEAEELCDYIYILNKGRIILEGTKDEVLQKLSLDKEVIINLIETGTDDRSILNLNNIFPESEITDVDGECVFRLKLKDREVTEVLSTLTSHGYKFNKLQVIEPSLEDAIIKLKKENKDD</sequence>
<name>A0ABM8CGD5_9STRE</name>
<evidence type="ECO:0000256" key="2">
    <source>
        <dbReference type="ARBA" id="ARBA00022448"/>
    </source>
</evidence>
<dbReference type="PANTHER" id="PTHR42711:SF5">
    <property type="entry name" value="ABC TRANSPORTER ATP-BINDING PROTEIN NATA"/>
    <property type="match status" value="1"/>
</dbReference>
<dbReference type="InterPro" id="IPR027417">
    <property type="entry name" value="P-loop_NTPase"/>
</dbReference>
<dbReference type="InterPro" id="IPR017871">
    <property type="entry name" value="ABC_transporter-like_CS"/>
</dbReference>
<dbReference type="PANTHER" id="PTHR42711">
    <property type="entry name" value="ABC TRANSPORTER ATP-BINDING PROTEIN"/>
    <property type="match status" value="1"/>
</dbReference>
<dbReference type="SMART" id="SM00382">
    <property type="entry name" value="AAA"/>
    <property type="match status" value="1"/>
</dbReference>
<keyword evidence="4" id="KW-0067">ATP-binding</keyword>
<evidence type="ECO:0000256" key="1">
    <source>
        <dbReference type="ARBA" id="ARBA00005417"/>
    </source>
</evidence>
<dbReference type="InterPro" id="IPR003439">
    <property type="entry name" value="ABC_transporter-like_ATP-bd"/>
</dbReference>
<organism evidence="6 7">
    <name type="scientific">Streptococcus parapneumoniae</name>
    <dbReference type="NCBI Taxonomy" id="2993430"/>
    <lineage>
        <taxon>Bacteria</taxon>
        <taxon>Bacillati</taxon>
        <taxon>Bacillota</taxon>
        <taxon>Bacilli</taxon>
        <taxon>Lactobacillales</taxon>
        <taxon>Streptococcaceae</taxon>
        <taxon>Streptococcus</taxon>
        <taxon>Streptococcus thalassemiae group</taxon>
    </lineage>
</organism>
<evidence type="ECO:0000313" key="7">
    <source>
        <dbReference type="Proteomes" id="UP001378546"/>
    </source>
</evidence>
<dbReference type="InterPro" id="IPR050763">
    <property type="entry name" value="ABC_transporter_ATP-binding"/>
</dbReference>
<reference evidence="6 7" key="1">
    <citation type="submission" date="2022-11" db="EMBL/GenBank/DDBJ databases">
        <title>Complete genome sequence of alpha-hemolytic streptococci isolated from Japan.</title>
        <authorList>
            <person name="Morita M."/>
            <person name="Chang B."/>
            <person name="Akeda Y."/>
        </authorList>
    </citation>
    <scope>NUCLEOTIDE SEQUENCE [LARGE SCALE GENOMIC DNA]</scope>
    <source>
        <strain evidence="6 7">SP4011</strain>
    </source>
</reference>
<feature type="domain" description="ABC transporter" evidence="5">
    <location>
        <begin position="2"/>
        <end position="247"/>
    </location>
</feature>
<dbReference type="PROSITE" id="PS00211">
    <property type="entry name" value="ABC_TRANSPORTER_1"/>
    <property type="match status" value="1"/>
</dbReference>
<comment type="similarity">
    <text evidence="1">Belongs to the ABC transporter superfamily.</text>
</comment>
<accession>A0ABM8CGD5</accession>
<keyword evidence="7" id="KW-1185">Reference proteome</keyword>
<dbReference type="RefSeq" id="WP_000895179.1">
    <property type="nucleotide sequence ID" value="NZ_AP026968.1"/>
</dbReference>
<gene>
    <name evidence="6" type="ORF">SP4011_09310</name>
</gene>
<evidence type="ECO:0000313" key="6">
    <source>
        <dbReference type="EMBL" id="BDT64514.1"/>
    </source>
</evidence>
<dbReference type="GeneID" id="45218493"/>
<dbReference type="EMBL" id="AP026968">
    <property type="protein sequence ID" value="BDT64514.1"/>
    <property type="molecule type" value="Genomic_DNA"/>
</dbReference>
<evidence type="ECO:0000259" key="5">
    <source>
        <dbReference type="PROSITE" id="PS50893"/>
    </source>
</evidence>
<dbReference type="Proteomes" id="UP001378546">
    <property type="component" value="Chromosome"/>
</dbReference>
<dbReference type="Pfam" id="PF00005">
    <property type="entry name" value="ABC_tran"/>
    <property type="match status" value="1"/>
</dbReference>
<protein>
    <submittedName>
        <fullName evidence="6">ABC transporter</fullName>
    </submittedName>
</protein>